<feature type="compositionally biased region" description="Basic and acidic residues" evidence="4">
    <location>
        <begin position="81"/>
        <end position="96"/>
    </location>
</feature>
<protein>
    <submittedName>
        <fullName evidence="5">Ribosomal protein</fullName>
    </submittedName>
</protein>
<evidence type="ECO:0000313" key="5">
    <source>
        <dbReference type="EnsemblMetazoa" id="PPA07673.1"/>
    </source>
</evidence>
<keyword evidence="3" id="KW-0687">Ribonucleoprotein</keyword>
<organism evidence="5 6">
    <name type="scientific">Pristionchus pacificus</name>
    <name type="common">Parasitic nematode worm</name>
    <dbReference type="NCBI Taxonomy" id="54126"/>
    <lineage>
        <taxon>Eukaryota</taxon>
        <taxon>Metazoa</taxon>
        <taxon>Ecdysozoa</taxon>
        <taxon>Nematoda</taxon>
        <taxon>Chromadorea</taxon>
        <taxon>Rhabditida</taxon>
        <taxon>Rhabditina</taxon>
        <taxon>Diplogasteromorpha</taxon>
        <taxon>Diplogasteroidea</taxon>
        <taxon>Neodiplogasteridae</taxon>
        <taxon>Pristionchus</taxon>
    </lineage>
</organism>
<dbReference type="Proteomes" id="UP000005239">
    <property type="component" value="Unassembled WGS sequence"/>
</dbReference>
<dbReference type="SUPFAM" id="SSF54160">
    <property type="entry name" value="Chromo domain-like"/>
    <property type="match status" value="1"/>
</dbReference>
<dbReference type="InterPro" id="IPR000235">
    <property type="entry name" value="Ribosomal_uS7"/>
</dbReference>
<dbReference type="InterPro" id="IPR023798">
    <property type="entry name" value="Ribosomal_uS7_dom"/>
</dbReference>
<proteinExistence type="inferred from homology"/>
<evidence type="ECO:0000256" key="3">
    <source>
        <dbReference type="ARBA" id="ARBA00023274"/>
    </source>
</evidence>
<dbReference type="GO" id="GO:0006412">
    <property type="term" value="P:translation"/>
    <property type="evidence" value="ECO:0007669"/>
    <property type="project" value="InterPro"/>
</dbReference>
<dbReference type="PROSITE" id="PS50013">
    <property type="entry name" value="CHROMO_2"/>
    <property type="match status" value="1"/>
</dbReference>
<dbReference type="PANTHER" id="PTHR11205">
    <property type="entry name" value="RIBOSOMAL PROTEIN S7"/>
    <property type="match status" value="1"/>
</dbReference>
<reference evidence="6" key="1">
    <citation type="journal article" date="2008" name="Nat. Genet.">
        <title>The Pristionchus pacificus genome provides a unique perspective on nematode lifestyle and parasitism.</title>
        <authorList>
            <person name="Dieterich C."/>
            <person name="Clifton S.W."/>
            <person name="Schuster L.N."/>
            <person name="Chinwalla A."/>
            <person name="Delehaunty K."/>
            <person name="Dinkelacker I."/>
            <person name="Fulton L."/>
            <person name="Fulton R."/>
            <person name="Godfrey J."/>
            <person name="Minx P."/>
            <person name="Mitreva M."/>
            <person name="Roeseler W."/>
            <person name="Tian H."/>
            <person name="Witte H."/>
            <person name="Yang S.P."/>
            <person name="Wilson R.K."/>
            <person name="Sommer R.J."/>
        </authorList>
    </citation>
    <scope>NUCLEOTIDE SEQUENCE [LARGE SCALE GENOMIC DNA]</scope>
    <source>
        <strain evidence="6">PS312</strain>
    </source>
</reference>
<dbReference type="InterPro" id="IPR038348">
    <property type="entry name" value="SLED_sf"/>
</dbReference>
<dbReference type="GO" id="GO:1990904">
    <property type="term" value="C:ribonucleoprotein complex"/>
    <property type="evidence" value="ECO:0007669"/>
    <property type="project" value="UniProtKB-KW"/>
</dbReference>
<gene>
    <name evidence="5" type="primary">WBGene00097227</name>
</gene>
<dbReference type="FunFam" id="1.10.455.10:FF:000007">
    <property type="entry name" value="Ribosomal protein"/>
    <property type="match status" value="1"/>
</dbReference>
<dbReference type="Gene3D" id="3.90.1150.190">
    <property type="entry name" value="SLED domain"/>
    <property type="match status" value="1"/>
</dbReference>
<dbReference type="Gene3D" id="1.10.455.10">
    <property type="entry name" value="Ribosomal protein S7 domain"/>
    <property type="match status" value="2"/>
</dbReference>
<evidence type="ECO:0000256" key="2">
    <source>
        <dbReference type="ARBA" id="ARBA00022980"/>
    </source>
</evidence>
<dbReference type="InterPro" id="IPR000953">
    <property type="entry name" value="Chromo/chromo_shadow_dom"/>
</dbReference>
<feature type="compositionally biased region" description="Polar residues" evidence="4">
    <location>
        <begin position="152"/>
        <end position="165"/>
    </location>
</feature>
<evidence type="ECO:0000256" key="4">
    <source>
        <dbReference type="SAM" id="MobiDB-lite"/>
    </source>
</evidence>
<reference evidence="5" key="2">
    <citation type="submission" date="2022-06" db="UniProtKB">
        <authorList>
            <consortium name="EnsemblMetazoa"/>
        </authorList>
    </citation>
    <scope>IDENTIFICATION</scope>
    <source>
        <strain evidence="5">PS312</strain>
    </source>
</reference>
<dbReference type="Pfam" id="PF12140">
    <property type="entry name" value="SLED"/>
    <property type="match status" value="1"/>
</dbReference>
<accession>A0A8R1Y952</accession>
<feature type="region of interest" description="Disordered" evidence="4">
    <location>
        <begin position="81"/>
        <end position="115"/>
    </location>
</feature>
<accession>A0A2A6BCC5</accession>
<dbReference type="CDD" id="cd00024">
    <property type="entry name" value="CD_CSD"/>
    <property type="match status" value="1"/>
</dbReference>
<feature type="region of interest" description="Disordered" evidence="4">
    <location>
        <begin position="234"/>
        <end position="285"/>
    </location>
</feature>
<dbReference type="InterPro" id="IPR023780">
    <property type="entry name" value="Chromo_domain"/>
</dbReference>
<dbReference type="GO" id="GO:0005840">
    <property type="term" value="C:ribosome"/>
    <property type="evidence" value="ECO:0007669"/>
    <property type="project" value="UniProtKB-KW"/>
</dbReference>
<dbReference type="Pfam" id="PF00177">
    <property type="entry name" value="Ribosomal_S7"/>
    <property type="match status" value="1"/>
</dbReference>
<keyword evidence="2" id="KW-0689">Ribosomal protein</keyword>
<dbReference type="FunFam" id="1.10.455.10:FF:000013">
    <property type="entry name" value="Ribosomal protein"/>
    <property type="match status" value="1"/>
</dbReference>
<dbReference type="AlphaFoldDB" id="A0A2A6BCC5"/>
<dbReference type="SMART" id="SM00298">
    <property type="entry name" value="CHROMO"/>
    <property type="match status" value="1"/>
</dbReference>
<sequence>MPQKKAKKDQYEWEVEKVIDRRLEPDGSFRYLTKWKNCPSSENSWEPRSSFGSDAWKVEELEKILAGEVKKPKWRINFEKSLKAANEKPVKAPEKTKRGRPSKTTPPKSPAVVKSTPVASPAFHLLVRQSIPAPVVAPRRQTQNGDGLDTVAATTPRKSSRNSAGTAGVCTMCPHHGTSSDGPMTSGAAARPDSGTNVIDPHLTHRQSIPLPSQGLQIAIASGRGEVVVAPIGQVSPKPHHRPVSRRTGEETEHREELLRGIEGGEDMGLLEESPSSPEVNGRTMEDQEMEKIELDEATLSMSSLQTPSASSNEPSLNGFIESQLVPTVRVGIQKLIFLNFFSSSTQLGDEWAVNEAVCFAPAFELESDLPEVKLFGKWNLQEVNVADISLVDYITVKEKYAKEKTPCRCSSTPLSCRPREDSTRIGRAGAVRRQSVDVAPFRLVNQAMWLLGTGAHEAAFRNIKTIAECLADELINAAKESPNNYAIKKKDESDRVAHCFAPCLGATSVGSLLIDYLEAALLSVKNICVQRMFSHGYLIWFAVVDVQIPVMTYQPSPSITNGPSTSGITQPRRVDPTMITFPTMVRKPPMNSIRKIHSTPKAVVLPAAMDSEDEEERGLKASGQRVALTKVSFDGYPKSVLSLDTGSHSAFFNTECAVGPNCYRSLFSALPKQIEGLRLTQLWQSVLIRLVESSREQKALMEAVIDRQGESKQYPSVTATFAWGGCSRTIFLAPPSDLQEANNNISAILAKVGMCSNAIRFGTRMSCSRCVQD</sequence>
<feature type="compositionally biased region" description="Basic and acidic residues" evidence="4">
    <location>
        <begin position="247"/>
        <end position="260"/>
    </location>
</feature>
<dbReference type="EnsemblMetazoa" id="PPA07673.1">
    <property type="protein sequence ID" value="PPA07673.1"/>
    <property type="gene ID" value="WBGene00097227"/>
</dbReference>
<comment type="similarity">
    <text evidence="1">Belongs to the universal ribosomal protein uS7 family.</text>
</comment>
<dbReference type="SUPFAM" id="SSF47973">
    <property type="entry name" value="Ribosomal protein S7"/>
    <property type="match status" value="1"/>
</dbReference>
<evidence type="ECO:0000313" key="6">
    <source>
        <dbReference type="Proteomes" id="UP000005239"/>
    </source>
</evidence>
<dbReference type="Gene3D" id="2.40.50.40">
    <property type="match status" value="1"/>
</dbReference>
<keyword evidence="6" id="KW-1185">Reference proteome</keyword>
<name>A0A2A6BCC5_PRIPA</name>
<dbReference type="InterPro" id="IPR021987">
    <property type="entry name" value="SLED"/>
</dbReference>
<dbReference type="InterPro" id="IPR016197">
    <property type="entry name" value="Chromo-like_dom_sf"/>
</dbReference>
<dbReference type="Pfam" id="PF00385">
    <property type="entry name" value="Chromo"/>
    <property type="match status" value="1"/>
</dbReference>
<feature type="region of interest" description="Disordered" evidence="4">
    <location>
        <begin position="139"/>
        <end position="167"/>
    </location>
</feature>
<dbReference type="InterPro" id="IPR036823">
    <property type="entry name" value="Ribosomal_uS7_dom_sf"/>
</dbReference>
<evidence type="ECO:0000256" key="1">
    <source>
        <dbReference type="ARBA" id="ARBA00007151"/>
    </source>
</evidence>